<organism evidence="2 3">
    <name type="scientific">Emericellopsis atlantica</name>
    <dbReference type="NCBI Taxonomy" id="2614577"/>
    <lineage>
        <taxon>Eukaryota</taxon>
        <taxon>Fungi</taxon>
        <taxon>Dikarya</taxon>
        <taxon>Ascomycota</taxon>
        <taxon>Pezizomycotina</taxon>
        <taxon>Sordariomycetes</taxon>
        <taxon>Hypocreomycetidae</taxon>
        <taxon>Hypocreales</taxon>
        <taxon>Bionectriaceae</taxon>
        <taxon>Emericellopsis</taxon>
    </lineage>
</organism>
<accession>A0A9P8CTQ1</accession>
<dbReference type="AlphaFoldDB" id="A0A9P8CTQ1"/>
<dbReference type="GeneID" id="70288968"/>
<feature type="region of interest" description="Disordered" evidence="1">
    <location>
        <begin position="99"/>
        <end position="123"/>
    </location>
</feature>
<dbReference type="EMBL" id="MU251243">
    <property type="protein sequence ID" value="KAG9258465.1"/>
    <property type="molecule type" value="Genomic_DNA"/>
</dbReference>
<feature type="compositionally biased region" description="Basic and acidic residues" evidence="1">
    <location>
        <begin position="308"/>
        <end position="318"/>
    </location>
</feature>
<evidence type="ECO:0000256" key="1">
    <source>
        <dbReference type="SAM" id="MobiDB-lite"/>
    </source>
</evidence>
<sequence>MMPRTPNRSSRSGAKASIPRASKRKALPFNPTIPKSPSRGTSPMEIALSGLPQAPVARRTSDVESNTVDGCGHAASMMLLVSNDPNSRFGKEYQRIANNDSELATPHPKLSVSQPKRQYTRREAEESYTQISQIIETGVESTEEEVTQVLECLEPIATVVLPGEKKLDISRWLRHNIRQHGERLSVLNEEFDECDPRDLTVVDYPARDQTSVEAINNPVVFIAEQLNDSCRDEGKVQKAIHLTFLLADVQADSFQDLAHERDYWRAEAQSVRRQLAEKNRELLHAKSTVPTDIESPLDLALKLTESLTREQAENDKSRLSSRTRGPGDEVARTNHGTIFGSSEDGDNRATQYQQHEQAIQRPASIHDSDEGDEANDSDGLYEPSTSSGCMTRRGDDAHGKRRRALGAVRWSKRLRRSVR</sequence>
<proteinExistence type="predicted"/>
<feature type="region of interest" description="Disordered" evidence="1">
    <location>
        <begin position="1"/>
        <end position="46"/>
    </location>
</feature>
<evidence type="ECO:0000313" key="3">
    <source>
        <dbReference type="Proteomes" id="UP000887229"/>
    </source>
</evidence>
<protein>
    <submittedName>
        <fullName evidence="2">Uncharacterized protein</fullName>
    </submittedName>
</protein>
<dbReference type="Proteomes" id="UP000887229">
    <property type="component" value="Unassembled WGS sequence"/>
</dbReference>
<evidence type="ECO:0000313" key="2">
    <source>
        <dbReference type="EMBL" id="KAG9258465.1"/>
    </source>
</evidence>
<feature type="compositionally biased region" description="Basic residues" evidence="1">
    <location>
        <begin position="399"/>
        <end position="419"/>
    </location>
</feature>
<feature type="compositionally biased region" description="Polar residues" evidence="1">
    <location>
        <begin position="348"/>
        <end position="357"/>
    </location>
</feature>
<dbReference type="RefSeq" id="XP_046122389.1">
    <property type="nucleotide sequence ID" value="XM_046258065.1"/>
</dbReference>
<feature type="region of interest" description="Disordered" evidence="1">
    <location>
        <begin position="308"/>
        <end position="419"/>
    </location>
</feature>
<reference evidence="2" key="1">
    <citation type="journal article" date="2021" name="IMA Fungus">
        <title>Genomic characterization of three marine fungi, including Emericellopsis atlantica sp. nov. with signatures of a generalist lifestyle and marine biomass degradation.</title>
        <authorList>
            <person name="Hagestad O.C."/>
            <person name="Hou L."/>
            <person name="Andersen J.H."/>
            <person name="Hansen E.H."/>
            <person name="Altermark B."/>
            <person name="Li C."/>
            <person name="Kuhnert E."/>
            <person name="Cox R.J."/>
            <person name="Crous P.W."/>
            <person name="Spatafora J.W."/>
            <person name="Lail K."/>
            <person name="Amirebrahimi M."/>
            <person name="Lipzen A."/>
            <person name="Pangilinan J."/>
            <person name="Andreopoulos W."/>
            <person name="Hayes R.D."/>
            <person name="Ng V."/>
            <person name="Grigoriev I.V."/>
            <person name="Jackson S.A."/>
            <person name="Sutton T.D.S."/>
            <person name="Dobson A.D.W."/>
            <person name="Rama T."/>
        </authorList>
    </citation>
    <scope>NUCLEOTIDE SEQUENCE</scope>
    <source>
        <strain evidence="2">TS7</strain>
    </source>
</reference>
<name>A0A9P8CTQ1_9HYPO</name>
<comment type="caution">
    <text evidence="2">The sequence shown here is derived from an EMBL/GenBank/DDBJ whole genome shotgun (WGS) entry which is preliminary data.</text>
</comment>
<gene>
    <name evidence="2" type="ORF">F5Z01DRAFT_197798</name>
</gene>
<keyword evidence="3" id="KW-1185">Reference proteome</keyword>
<feature type="compositionally biased region" description="Polar residues" evidence="1">
    <location>
        <begin position="1"/>
        <end position="12"/>
    </location>
</feature>